<comment type="similarity">
    <text evidence="2">Belongs to the major facilitator superfamily. Proton-dependent oligopeptide transporter (POT/PTR) (TC 2.A.17) family.</text>
</comment>
<dbReference type="GO" id="GO:0016020">
    <property type="term" value="C:membrane"/>
    <property type="evidence" value="ECO:0007669"/>
    <property type="project" value="UniProtKB-SubCell"/>
</dbReference>
<keyword evidence="3" id="KW-0597">Phosphoprotein</keyword>
<feature type="transmembrane region" description="Helical" evidence="7">
    <location>
        <begin position="99"/>
        <end position="115"/>
    </location>
</feature>
<feature type="transmembrane region" description="Helical" evidence="7">
    <location>
        <begin position="445"/>
        <end position="465"/>
    </location>
</feature>
<dbReference type="GO" id="GO:0071916">
    <property type="term" value="F:dipeptide transmembrane transporter activity"/>
    <property type="evidence" value="ECO:0007669"/>
    <property type="project" value="InterPro"/>
</dbReference>
<comment type="subcellular location">
    <subcellularLocation>
        <location evidence="1">Membrane</location>
        <topology evidence="1">Multi-pass membrane protein</topology>
    </subcellularLocation>
</comment>
<feature type="transmembrane region" description="Helical" evidence="7">
    <location>
        <begin position="156"/>
        <end position="177"/>
    </location>
</feature>
<reference evidence="8" key="1">
    <citation type="submission" date="2020-06" db="EMBL/GenBank/DDBJ databases">
        <title>WGS assembly of Ceratodon purpureus strain R40.</title>
        <authorList>
            <person name="Carey S.B."/>
            <person name="Jenkins J."/>
            <person name="Shu S."/>
            <person name="Lovell J.T."/>
            <person name="Sreedasyam A."/>
            <person name="Maumus F."/>
            <person name="Tiley G.P."/>
            <person name="Fernandez-Pozo N."/>
            <person name="Barry K."/>
            <person name="Chen C."/>
            <person name="Wang M."/>
            <person name="Lipzen A."/>
            <person name="Daum C."/>
            <person name="Saski C.A."/>
            <person name="Payton A.C."/>
            <person name="Mcbreen J.C."/>
            <person name="Conrad R.E."/>
            <person name="Kollar L.M."/>
            <person name="Olsson S."/>
            <person name="Huttunen S."/>
            <person name="Landis J.B."/>
            <person name="Wickett N.J."/>
            <person name="Johnson M.G."/>
            <person name="Rensing S.A."/>
            <person name="Grimwood J."/>
            <person name="Schmutz J."/>
            <person name="Mcdaniel S.F."/>
        </authorList>
    </citation>
    <scope>NUCLEOTIDE SEQUENCE</scope>
    <source>
        <strain evidence="8">R40</strain>
    </source>
</reference>
<organism evidence="8 9">
    <name type="scientific">Ceratodon purpureus</name>
    <name type="common">Fire moss</name>
    <name type="synonym">Dicranum purpureum</name>
    <dbReference type="NCBI Taxonomy" id="3225"/>
    <lineage>
        <taxon>Eukaryota</taxon>
        <taxon>Viridiplantae</taxon>
        <taxon>Streptophyta</taxon>
        <taxon>Embryophyta</taxon>
        <taxon>Bryophyta</taxon>
        <taxon>Bryophytina</taxon>
        <taxon>Bryopsida</taxon>
        <taxon>Dicranidae</taxon>
        <taxon>Pseudoditrichales</taxon>
        <taxon>Ditrichaceae</taxon>
        <taxon>Ceratodon</taxon>
    </lineage>
</organism>
<feature type="transmembrane region" description="Helical" evidence="7">
    <location>
        <begin position="363"/>
        <end position="384"/>
    </location>
</feature>
<protein>
    <submittedName>
        <fullName evidence="8">Uncharacterized protein</fullName>
    </submittedName>
</protein>
<dbReference type="AlphaFoldDB" id="A0A8T0IKA1"/>
<evidence type="ECO:0000256" key="6">
    <source>
        <dbReference type="ARBA" id="ARBA00023136"/>
    </source>
</evidence>
<dbReference type="InterPro" id="IPR044739">
    <property type="entry name" value="NRT1/PTR"/>
</dbReference>
<feature type="transmembrane region" description="Helical" evidence="7">
    <location>
        <begin position="212"/>
        <end position="233"/>
    </location>
</feature>
<proteinExistence type="inferred from homology"/>
<feature type="transmembrane region" description="Helical" evidence="7">
    <location>
        <begin position="239"/>
        <end position="264"/>
    </location>
</feature>
<dbReference type="GO" id="GO:0042937">
    <property type="term" value="F:tripeptide transmembrane transporter activity"/>
    <property type="evidence" value="ECO:0007669"/>
    <property type="project" value="InterPro"/>
</dbReference>
<dbReference type="Proteomes" id="UP000822688">
    <property type="component" value="Chromosome 3"/>
</dbReference>
<dbReference type="InterPro" id="IPR000109">
    <property type="entry name" value="POT_fam"/>
</dbReference>
<dbReference type="PANTHER" id="PTHR11654">
    <property type="entry name" value="OLIGOPEPTIDE TRANSPORTER-RELATED"/>
    <property type="match status" value="1"/>
</dbReference>
<evidence type="ECO:0000256" key="3">
    <source>
        <dbReference type="ARBA" id="ARBA00022553"/>
    </source>
</evidence>
<keyword evidence="9" id="KW-1185">Reference proteome</keyword>
<dbReference type="CDD" id="cd17417">
    <property type="entry name" value="MFS_NPF5"/>
    <property type="match status" value="1"/>
</dbReference>
<dbReference type="Pfam" id="PF00854">
    <property type="entry name" value="PTR2"/>
    <property type="match status" value="1"/>
</dbReference>
<dbReference type="PROSITE" id="PS01022">
    <property type="entry name" value="PTR2_1"/>
    <property type="match status" value="1"/>
</dbReference>
<feature type="transmembrane region" description="Helical" evidence="7">
    <location>
        <begin position="69"/>
        <end position="87"/>
    </location>
</feature>
<feature type="transmembrane region" description="Helical" evidence="7">
    <location>
        <begin position="404"/>
        <end position="424"/>
    </location>
</feature>
<feature type="transmembrane region" description="Helical" evidence="7">
    <location>
        <begin position="122"/>
        <end position="144"/>
    </location>
</feature>
<keyword evidence="5 7" id="KW-1133">Transmembrane helix</keyword>
<dbReference type="SUPFAM" id="SSF103473">
    <property type="entry name" value="MFS general substrate transporter"/>
    <property type="match status" value="1"/>
</dbReference>
<dbReference type="InterPro" id="IPR036259">
    <property type="entry name" value="MFS_trans_sf"/>
</dbReference>
<sequence length="629" mass="69413">MASRGSQLVEERNKRVVPLSREYESSSQKGVNFAQDGSVDFRGNPINKLTTGRVKANVFIIGMEIAERLAFYGISANLVTYLTRVLHEGTAPSAKNVNNWIGATFLAPLLGAFLADAYWGRFWTILVFGCVYFVGIVMLTLSVSLDFFKPTPCSPTASFCPPATATQVGFFYFSLYLMSFGSGSMKPCVAAFGADQFDEEDKSENNAKKSFFNWWVFGISIGGLLSATVMVYIQDSVSWGWGFGVPAACLGLFLIVYIAGIPFYRHKAPMGSPITQIVQVMVAAARNWHAKLPADSELLYEVRDKEALLLGRRPISHSNTFRFLDKAAVMQADETKLDHSSQALQRPSPWKLCTVTEVEEVKLVLRLLPIWVCTVLFATMPAQISTFYTRQGNTLDVNVGSFRIPAASLQSVNPITIVILMPLYDRVFVPVLRRFTGNVRGISMLQRIGVGLLISLLSMVAAAITEVKRLSVAREHGLMDHPEKTVPLSVFILLPQYILIGAAEVFTSVGALEFFYDQAPDSMRSLGTALFLTTIGVGNFLSSVLLSAIVHVTEHNHQSWIVDNLNHCRLDLFYWLLAGLSGLNLCFFMGLGHWYKYKKTESVAELTDADSSSKGVVALSPVRSRTISS</sequence>
<feature type="transmembrane region" description="Helical" evidence="7">
    <location>
        <begin position="528"/>
        <end position="552"/>
    </location>
</feature>
<evidence type="ECO:0000256" key="1">
    <source>
        <dbReference type="ARBA" id="ARBA00004141"/>
    </source>
</evidence>
<evidence type="ECO:0000256" key="4">
    <source>
        <dbReference type="ARBA" id="ARBA00022692"/>
    </source>
</evidence>
<dbReference type="EMBL" id="CM026423">
    <property type="protein sequence ID" value="KAG0582968.1"/>
    <property type="molecule type" value="Genomic_DNA"/>
</dbReference>
<name>A0A8T0IKA1_CERPU</name>
<evidence type="ECO:0000256" key="5">
    <source>
        <dbReference type="ARBA" id="ARBA00022989"/>
    </source>
</evidence>
<evidence type="ECO:0000313" key="8">
    <source>
        <dbReference type="EMBL" id="KAG0582968.1"/>
    </source>
</evidence>
<evidence type="ECO:0000256" key="7">
    <source>
        <dbReference type="SAM" id="Phobius"/>
    </source>
</evidence>
<keyword evidence="4 7" id="KW-0812">Transmembrane</keyword>
<dbReference type="InterPro" id="IPR018456">
    <property type="entry name" value="PTR2_symporter_CS"/>
</dbReference>
<keyword evidence="6 7" id="KW-0472">Membrane</keyword>
<accession>A0A8T0IKA1</accession>
<evidence type="ECO:0000256" key="2">
    <source>
        <dbReference type="ARBA" id="ARBA00005982"/>
    </source>
</evidence>
<comment type="caution">
    <text evidence="8">The sequence shown here is derived from an EMBL/GenBank/DDBJ whole genome shotgun (WGS) entry which is preliminary data.</text>
</comment>
<feature type="transmembrane region" description="Helical" evidence="7">
    <location>
        <begin position="572"/>
        <end position="591"/>
    </location>
</feature>
<evidence type="ECO:0000313" key="9">
    <source>
        <dbReference type="Proteomes" id="UP000822688"/>
    </source>
</evidence>
<gene>
    <name evidence="8" type="ORF">KC19_3G098100</name>
</gene>
<feature type="transmembrane region" description="Helical" evidence="7">
    <location>
        <begin position="485"/>
        <end position="516"/>
    </location>
</feature>
<dbReference type="Gene3D" id="1.20.1250.20">
    <property type="entry name" value="MFS general substrate transporter like domains"/>
    <property type="match status" value="1"/>
</dbReference>